<evidence type="ECO:0000313" key="3">
    <source>
        <dbReference type="EMBL" id="AAV82964.1"/>
    </source>
</evidence>
<evidence type="ECO:0000256" key="1">
    <source>
        <dbReference type="SAM" id="Phobius"/>
    </source>
</evidence>
<evidence type="ECO:0000259" key="2">
    <source>
        <dbReference type="Pfam" id="PF04892"/>
    </source>
</evidence>
<reference evidence="3 4" key="1">
    <citation type="journal article" date="2004" name="Proc. Natl. Acad. Sci. U.S.A.">
        <title>Genome sequence of the deep-sea gamma-proteobacterium Idiomarina loihiensis reveals amino acid fermentation as a source of carbon and energy.</title>
        <authorList>
            <person name="Hou S."/>
            <person name="Saw J.H."/>
            <person name="Lee K.S."/>
            <person name="Freitas T.A."/>
            <person name="Belisle C."/>
            <person name="Kawarabayasi Y."/>
            <person name="Donachie S.P."/>
            <person name="Pikina A."/>
            <person name="Galperin M.Y."/>
            <person name="Koonin E.V."/>
            <person name="Makarova K.S."/>
            <person name="Omelchenko M.V."/>
            <person name="Sorokin A."/>
            <person name="Wolf Y.I."/>
            <person name="Li Q.X."/>
            <person name="Keum Y.S."/>
            <person name="Campbell S."/>
            <person name="Denery J."/>
            <person name="Aizawa S."/>
            <person name="Shibata S."/>
            <person name="Malahoff A."/>
            <person name="Alam M."/>
        </authorList>
    </citation>
    <scope>NUCLEOTIDE SEQUENCE [LARGE SCALE GENOMIC DNA]</scope>
    <source>
        <strain evidence="4">ATCC BAA-735 / DSM 15497 / L2-TR</strain>
    </source>
</reference>
<feature type="transmembrane region" description="Helical" evidence="1">
    <location>
        <begin position="85"/>
        <end position="105"/>
    </location>
</feature>
<keyword evidence="1" id="KW-1133">Transmembrane helix</keyword>
<name>Q5QVE3_IDILO</name>
<accession>Q5QVE3</accession>
<proteinExistence type="predicted"/>
<dbReference type="Proteomes" id="UP000001171">
    <property type="component" value="Chromosome"/>
</dbReference>
<dbReference type="HOGENOM" id="CLU_096028_3_4_6"/>
<protein>
    <submittedName>
        <fullName evidence="3">Uncharacterized conserved membrane protein, VanZ family</fullName>
    </submittedName>
</protein>
<evidence type="ECO:0000313" key="4">
    <source>
        <dbReference type="Proteomes" id="UP000001171"/>
    </source>
</evidence>
<sequence length="110" mass="12310">MLARALFFVVLSTATFLFLWQFPSTGAQSIPHLDKLVHFGIFFVLALTFHRAFALSAKLSLLILVCYGFLIEIAQSYAPGRSADVYDWLADASGVVAYFILHHLLSKKSR</sequence>
<feature type="domain" description="VanZ-like" evidence="2">
    <location>
        <begin position="27"/>
        <end position="104"/>
    </location>
</feature>
<dbReference type="EMBL" id="AE017340">
    <property type="protein sequence ID" value="AAV82964.1"/>
    <property type="molecule type" value="Genomic_DNA"/>
</dbReference>
<dbReference type="PANTHER" id="PTHR28008:SF1">
    <property type="entry name" value="DOMAIN PROTEIN, PUTATIVE (AFU_ORTHOLOGUE AFUA_3G10980)-RELATED"/>
    <property type="match status" value="1"/>
</dbReference>
<keyword evidence="1" id="KW-0472">Membrane</keyword>
<dbReference type="OrthoDB" id="8564037at2"/>
<dbReference type="GeneID" id="41337321"/>
<feature type="transmembrane region" description="Helical" evidence="1">
    <location>
        <begin position="36"/>
        <end position="54"/>
    </location>
</feature>
<keyword evidence="4" id="KW-1185">Reference proteome</keyword>
<dbReference type="RefSeq" id="WP_011235360.1">
    <property type="nucleotide sequence ID" value="NC_006512.1"/>
</dbReference>
<feature type="transmembrane region" description="Helical" evidence="1">
    <location>
        <begin position="61"/>
        <end position="79"/>
    </location>
</feature>
<dbReference type="Pfam" id="PF04892">
    <property type="entry name" value="VanZ"/>
    <property type="match status" value="1"/>
</dbReference>
<dbReference type="NCBIfam" id="NF037970">
    <property type="entry name" value="vanZ_1"/>
    <property type="match status" value="1"/>
</dbReference>
<dbReference type="KEGG" id="ilo:IL2132"/>
<gene>
    <name evidence="3" type="ordered locus">IL2132</name>
</gene>
<keyword evidence="1" id="KW-0812">Transmembrane</keyword>
<dbReference type="STRING" id="283942.IL2132"/>
<dbReference type="eggNOG" id="COG5652">
    <property type="taxonomic scope" value="Bacteria"/>
</dbReference>
<dbReference type="PANTHER" id="PTHR28008">
    <property type="entry name" value="DOMAIN PROTEIN, PUTATIVE (AFU_ORTHOLOGUE AFUA_3G10980)-RELATED"/>
    <property type="match status" value="1"/>
</dbReference>
<dbReference type="InterPro" id="IPR006976">
    <property type="entry name" value="VanZ-like"/>
</dbReference>
<dbReference type="AlphaFoldDB" id="Q5QVE3"/>
<organism evidence="3 4">
    <name type="scientific">Idiomarina loihiensis (strain ATCC BAA-735 / DSM 15497 / L2-TR)</name>
    <dbReference type="NCBI Taxonomy" id="283942"/>
    <lineage>
        <taxon>Bacteria</taxon>
        <taxon>Pseudomonadati</taxon>
        <taxon>Pseudomonadota</taxon>
        <taxon>Gammaproteobacteria</taxon>
        <taxon>Alteromonadales</taxon>
        <taxon>Idiomarinaceae</taxon>
        <taxon>Idiomarina</taxon>
    </lineage>
</organism>